<evidence type="ECO:0000256" key="1">
    <source>
        <dbReference type="SAM" id="SignalP"/>
    </source>
</evidence>
<sequence>MTRFFIIPILLLGTTLSSCLNIFNCVDGEGIIIQEEFVGFSASNFSTSISGDIHFVKSNEVKVVVETYENLFKELELKEESDFLKVNFRSCIDYDTPPMVTIYYTDLNAIKINGGGTISFSDTVNTDNFELKINGSGDINLPIIARTLELKINGSGDVKMGGQVENAEIKINGSGDIMAKELITLKSEIGINGSGDVEITVKEDLNTSITGSGDITYFGNPATIHSKNVGSGTVTHGKE</sequence>
<feature type="signal peptide" evidence="1">
    <location>
        <begin position="1"/>
        <end position="20"/>
    </location>
</feature>
<dbReference type="Gene3D" id="2.160.20.120">
    <property type="match status" value="1"/>
</dbReference>
<keyword evidence="1" id="KW-0732">Signal</keyword>
<dbReference type="PANTHER" id="PTHR39200:SF1">
    <property type="entry name" value="AUTO-TRANSPORTER ADHESIN HEAD GIN DOMAIN-CONTAINING PROTEIN-RELATED"/>
    <property type="match status" value="1"/>
</dbReference>
<evidence type="ECO:0000313" key="4">
    <source>
        <dbReference type="Proteomes" id="UP000321168"/>
    </source>
</evidence>
<dbReference type="OrthoDB" id="5585143at2"/>
<dbReference type="Pfam" id="PF10988">
    <property type="entry name" value="DUF2807"/>
    <property type="match status" value="1"/>
</dbReference>
<evidence type="ECO:0000313" key="3">
    <source>
        <dbReference type="EMBL" id="TXC78471.1"/>
    </source>
</evidence>
<feature type="chain" id="PRO_5023045548" evidence="1">
    <location>
        <begin position="21"/>
        <end position="239"/>
    </location>
</feature>
<accession>A0A5C6V1D3</accession>
<dbReference type="PANTHER" id="PTHR39200">
    <property type="entry name" value="HYPOTHETICAL EXPORTED PROTEIN"/>
    <property type="match status" value="1"/>
</dbReference>
<proteinExistence type="predicted"/>
<dbReference type="RefSeq" id="WP_147014893.1">
    <property type="nucleotide sequence ID" value="NZ_VORB01000007.1"/>
</dbReference>
<dbReference type="EMBL" id="VORB01000007">
    <property type="protein sequence ID" value="TXC78471.1"/>
    <property type="molecule type" value="Genomic_DNA"/>
</dbReference>
<comment type="caution">
    <text evidence="3">The sequence shown here is derived from an EMBL/GenBank/DDBJ whole genome shotgun (WGS) entry which is preliminary data.</text>
</comment>
<dbReference type="PROSITE" id="PS51257">
    <property type="entry name" value="PROKAR_LIPOPROTEIN"/>
    <property type="match status" value="1"/>
</dbReference>
<organism evidence="3 4">
    <name type="scientific">Luteibaculum oceani</name>
    <dbReference type="NCBI Taxonomy" id="1294296"/>
    <lineage>
        <taxon>Bacteria</taxon>
        <taxon>Pseudomonadati</taxon>
        <taxon>Bacteroidota</taxon>
        <taxon>Flavobacteriia</taxon>
        <taxon>Flavobacteriales</taxon>
        <taxon>Luteibaculaceae</taxon>
        <taxon>Luteibaculum</taxon>
    </lineage>
</organism>
<dbReference type="InterPro" id="IPR021255">
    <property type="entry name" value="DUF2807"/>
</dbReference>
<name>A0A5C6V1D3_9FLAO</name>
<gene>
    <name evidence="3" type="ORF">FRX97_09065</name>
</gene>
<evidence type="ECO:0000259" key="2">
    <source>
        <dbReference type="Pfam" id="PF10988"/>
    </source>
</evidence>
<dbReference type="Proteomes" id="UP000321168">
    <property type="component" value="Unassembled WGS sequence"/>
</dbReference>
<feature type="domain" description="Putative auto-transporter adhesin head GIN" evidence="2">
    <location>
        <begin position="51"/>
        <end position="221"/>
    </location>
</feature>
<reference evidence="3 4" key="1">
    <citation type="submission" date="2019-08" db="EMBL/GenBank/DDBJ databases">
        <title>Genome of Luteibaculum oceani JCM 18817.</title>
        <authorList>
            <person name="Bowman J.P."/>
        </authorList>
    </citation>
    <scope>NUCLEOTIDE SEQUENCE [LARGE SCALE GENOMIC DNA]</scope>
    <source>
        <strain evidence="3 4">JCM 18817</strain>
    </source>
</reference>
<protein>
    <submittedName>
        <fullName evidence="3">DUF2807 domain-containing protein</fullName>
    </submittedName>
</protein>
<dbReference type="AlphaFoldDB" id="A0A5C6V1D3"/>
<keyword evidence="4" id="KW-1185">Reference proteome</keyword>